<feature type="region of interest" description="Disordered" evidence="1">
    <location>
        <begin position="1"/>
        <end position="35"/>
    </location>
</feature>
<feature type="compositionally biased region" description="Basic and acidic residues" evidence="1">
    <location>
        <begin position="17"/>
        <end position="34"/>
    </location>
</feature>
<name>A0A8H4SSQ0_9HYPO</name>
<dbReference type="Proteomes" id="UP000622797">
    <property type="component" value="Unassembled WGS sequence"/>
</dbReference>
<protein>
    <submittedName>
        <fullName evidence="2">Uncharacterized protein</fullName>
    </submittedName>
</protein>
<dbReference type="EMBL" id="JABEXW010001275">
    <property type="protein sequence ID" value="KAF4944933.1"/>
    <property type="molecule type" value="Genomic_DNA"/>
</dbReference>
<evidence type="ECO:0000313" key="3">
    <source>
        <dbReference type="Proteomes" id="UP000622797"/>
    </source>
</evidence>
<accession>A0A8H4SSQ0</accession>
<evidence type="ECO:0000256" key="1">
    <source>
        <dbReference type="SAM" id="MobiDB-lite"/>
    </source>
</evidence>
<dbReference type="AlphaFoldDB" id="A0A8H4SSQ0"/>
<keyword evidence="3" id="KW-1185">Reference proteome</keyword>
<dbReference type="OrthoDB" id="5152843at2759"/>
<comment type="caution">
    <text evidence="2">The sequence shown here is derived from an EMBL/GenBank/DDBJ whole genome shotgun (WGS) entry which is preliminary data.</text>
</comment>
<gene>
    <name evidence="2" type="ORF">FSARC_14543</name>
</gene>
<evidence type="ECO:0000313" key="2">
    <source>
        <dbReference type="EMBL" id="KAF4944933.1"/>
    </source>
</evidence>
<proteinExistence type="predicted"/>
<sequence>MDISKIDPDGTLVSMVEPRDSPDKAASPDRETTPHARITSELGVITVHVIRNDYKTAWLDNKRSWILKEQLFKNISVREINYSYEVHDDSILYHSNGIHVLAEGLVNRYSKERESLTETETDRPIIWVCHDLGGTITKEVYEIIPIAQALKARPDLSPKDDSGVTLMSTAVGTGDTDPVKRVIDGGAEVSTE</sequence>
<reference evidence="2" key="2">
    <citation type="submission" date="2020-05" db="EMBL/GenBank/DDBJ databases">
        <authorList>
            <person name="Kim H.-S."/>
            <person name="Proctor R.H."/>
            <person name="Brown D.W."/>
        </authorList>
    </citation>
    <scope>NUCLEOTIDE SEQUENCE</scope>
    <source>
        <strain evidence="2">NRRL 20472</strain>
    </source>
</reference>
<reference evidence="2" key="1">
    <citation type="journal article" date="2020" name="BMC Genomics">
        <title>Correction to: Identification and distribution of gene clusters required for synthesis of sphingolipid metabolism inhibitors in diverse species of the filamentous fungus Fusarium.</title>
        <authorList>
            <person name="Kim H.S."/>
            <person name="Lohmar J.M."/>
            <person name="Busman M."/>
            <person name="Brown D.W."/>
            <person name="Naumann T.A."/>
            <person name="Divon H.H."/>
            <person name="Lysoe E."/>
            <person name="Uhlig S."/>
            <person name="Proctor R.H."/>
        </authorList>
    </citation>
    <scope>NUCLEOTIDE SEQUENCE</scope>
    <source>
        <strain evidence="2">NRRL 20472</strain>
    </source>
</reference>
<organism evidence="2 3">
    <name type="scientific">Fusarium sarcochroum</name>
    <dbReference type="NCBI Taxonomy" id="1208366"/>
    <lineage>
        <taxon>Eukaryota</taxon>
        <taxon>Fungi</taxon>
        <taxon>Dikarya</taxon>
        <taxon>Ascomycota</taxon>
        <taxon>Pezizomycotina</taxon>
        <taxon>Sordariomycetes</taxon>
        <taxon>Hypocreomycetidae</taxon>
        <taxon>Hypocreales</taxon>
        <taxon>Nectriaceae</taxon>
        <taxon>Fusarium</taxon>
        <taxon>Fusarium lateritium species complex</taxon>
    </lineage>
</organism>